<dbReference type="SMART" id="SM00014">
    <property type="entry name" value="acidPPc"/>
    <property type="match status" value="1"/>
</dbReference>
<evidence type="ECO:0000256" key="4">
    <source>
        <dbReference type="ARBA" id="ARBA00022801"/>
    </source>
</evidence>
<evidence type="ECO:0000313" key="10">
    <source>
        <dbReference type="Proteomes" id="UP000587462"/>
    </source>
</evidence>
<keyword evidence="2" id="KW-1003">Cell membrane</keyword>
<protein>
    <submittedName>
        <fullName evidence="9">Phosphatase PAP2 family protein</fullName>
    </submittedName>
</protein>
<comment type="subcellular location">
    <subcellularLocation>
        <location evidence="1">Cell membrane</location>
        <topology evidence="1">Multi-pass membrane protein</topology>
    </subcellularLocation>
</comment>
<dbReference type="AlphaFoldDB" id="A0A7Y7B1Z5"/>
<accession>A0A7Y7B1Z5</accession>
<evidence type="ECO:0000256" key="5">
    <source>
        <dbReference type="ARBA" id="ARBA00022989"/>
    </source>
</evidence>
<evidence type="ECO:0000256" key="3">
    <source>
        <dbReference type="ARBA" id="ARBA00022692"/>
    </source>
</evidence>
<evidence type="ECO:0000256" key="7">
    <source>
        <dbReference type="SAM" id="Phobius"/>
    </source>
</evidence>
<keyword evidence="4" id="KW-0378">Hydrolase</keyword>
<dbReference type="PANTHER" id="PTHR14969:SF62">
    <property type="entry name" value="DECAPRENYLPHOSPHORYL-5-PHOSPHORIBOSE PHOSPHATASE RV3807C-RELATED"/>
    <property type="match status" value="1"/>
</dbReference>
<dbReference type="Gene3D" id="1.20.144.10">
    <property type="entry name" value="Phosphatidic acid phosphatase type 2/haloperoxidase"/>
    <property type="match status" value="1"/>
</dbReference>
<organism evidence="9 10">
    <name type="scientific">Streptomyces morookaense</name>
    <name type="common">Streptoverticillium morookaense</name>
    <dbReference type="NCBI Taxonomy" id="1970"/>
    <lineage>
        <taxon>Bacteria</taxon>
        <taxon>Bacillati</taxon>
        <taxon>Actinomycetota</taxon>
        <taxon>Actinomycetes</taxon>
        <taxon>Kitasatosporales</taxon>
        <taxon>Streptomycetaceae</taxon>
        <taxon>Streptomyces</taxon>
    </lineage>
</organism>
<dbReference type="GO" id="GO:0005886">
    <property type="term" value="C:plasma membrane"/>
    <property type="evidence" value="ECO:0007669"/>
    <property type="project" value="UniProtKB-SubCell"/>
</dbReference>
<feature type="transmembrane region" description="Helical" evidence="7">
    <location>
        <begin position="172"/>
        <end position="191"/>
    </location>
</feature>
<dbReference type="Pfam" id="PF01569">
    <property type="entry name" value="PAP2"/>
    <property type="match status" value="1"/>
</dbReference>
<comment type="caution">
    <text evidence="9">The sequence shown here is derived from an EMBL/GenBank/DDBJ whole genome shotgun (WGS) entry which is preliminary data.</text>
</comment>
<dbReference type="GO" id="GO:0016787">
    <property type="term" value="F:hydrolase activity"/>
    <property type="evidence" value="ECO:0007669"/>
    <property type="project" value="UniProtKB-KW"/>
</dbReference>
<dbReference type="InterPro" id="IPR036938">
    <property type="entry name" value="PAP2/HPO_sf"/>
</dbReference>
<keyword evidence="3 7" id="KW-0812">Transmembrane</keyword>
<dbReference type="RefSeq" id="WP_171079158.1">
    <property type="nucleotide sequence ID" value="NZ_BNBU01000003.1"/>
</dbReference>
<name>A0A7Y7B1Z5_STRMO</name>
<keyword evidence="10" id="KW-1185">Reference proteome</keyword>
<feature type="transmembrane region" description="Helical" evidence="7">
    <location>
        <begin position="78"/>
        <end position="98"/>
    </location>
</feature>
<dbReference type="PANTHER" id="PTHR14969">
    <property type="entry name" value="SPHINGOSINE-1-PHOSPHATE PHOSPHOHYDROLASE"/>
    <property type="match status" value="1"/>
</dbReference>
<dbReference type="Proteomes" id="UP000587462">
    <property type="component" value="Unassembled WGS sequence"/>
</dbReference>
<feature type="transmembrane region" description="Helical" evidence="7">
    <location>
        <begin position="149"/>
        <end position="166"/>
    </location>
</feature>
<sequence>MTATTIGLAAGTAPAFDGSGIDGSLYTDVTEEARHAPALLNDVISAWTSYGLALFAVLMLVAWWRARRQDAPVMARALAVPVVVVAVFGVDMVLKSLVQEDRPCRSLPGSFTLESCPAPGDWSFPSNHSVIAFSAAAALWMIDRRLGAVGLLAAVAMGFSRVWVGAHYPHDVLAGALVGIVLAPILTLLATRAAPWVARARSGPLRPLLTATA</sequence>
<dbReference type="InterPro" id="IPR000326">
    <property type="entry name" value="PAP2/HPO"/>
</dbReference>
<evidence type="ECO:0000313" key="9">
    <source>
        <dbReference type="EMBL" id="NVK77364.1"/>
    </source>
</evidence>
<evidence type="ECO:0000259" key="8">
    <source>
        <dbReference type="SMART" id="SM00014"/>
    </source>
</evidence>
<evidence type="ECO:0000256" key="1">
    <source>
        <dbReference type="ARBA" id="ARBA00004651"/>
    </source>
</evidence>
<dbReference type="SUPFAM" id="SSF48317">
    <property type="entry name" value="Acid phosphatase/Vanadium-dependent haloperoxidase"/>
    <property type="match status" value="1"/>
</dbReference>
<proteinExistence type="predicted"/>
<dbReference type="EMBL" id="JABBXF010000012">
    <property type="protein sequence ID" value="NVK77364.1"/>
    <property type="molecule type" value="Genomic_DNA"/>
</dbReference>
<feature type="domain" description="Phosphatidic acid phosphatase type 2/haloperoxidase" evidence="8">
    <location>
        <begin position="74"/>
        <end position="187"/>
    </location>
</feature>
<evidence type="ECO:0000256" key="2">
    <source>
        <dbReference type="ARBA" id="ARBA00022475"/>
    </source>
</evidence>
<keyword evidence="5 7" id="KW-1133">Transmembrane helix</keyword>
<reference evidence="9 10" key="1">
    <citation type="submission" date="2020-04" db="EMBL/GenBank/DDBJ databases">
        <title>Draft Genome Sequence of Streptomyces morookaense DSM 40503, an 8-azaguanine-producing strain.</title>
        <authorList>
            <person name="Qi J."/>
            <person name="Gao J.-M."/>
        </authorList>
    </citation>
    <scope>NUCLEOTIDE SEQUENCE [LARGE SCALE GENOMIC DNA]</scope>
    <source>
        <strain evidence="9 10">DSM 40503</strain>
    </source>
</reference>
<evidence type="ECO:0000256" key="6">
    <source>
        <dbReference type="ARBA" id="ARBA00023136"/>
    </source>
</evidence>
<keyword evidence="6 7" id="KW-0472">Membrane</keyword>
<feature type="transmembrane region" description="Helical" evidence="7">
    <location>
        <begin position="47"/>
        <end position="66"/>
    </location>
</feature>
<gene>
    <name evidence="9" type="ORF">HG542_06780</name>
</gene>